<reference evidence="2" key="1">
    <citation type="submission" date="2021-02" db="EMBL/GenBank/DDBJ databases">
        <authorList>
            <person name="Dougan E. K."/>
            <person name="Rhodes N."/>
            <person name="Thang M."/>
            <person name="Chan C."/>
        </authorList>
    </citation>
    <scope>NUCLEOTIDE SEQUENCE</scope>
</reference>
<organism evidence="2 3">
    <name type="scientific">Polarella glacialis</name>
    <name type="common">Dinoflagellate</name>
    <dbReference type="NCBI Taxonomy" id="89957"/>
    <lineage>
        <taxon>Eukaryota</taxon>
        <taxon>Sar</taxon>
        <taxon>Alveolata</taxon>
        <taxon>Dinophyceae</taxon>
        <taxon>Suessiales</taxon>
        <taxon>Suessiaceae</taxon>
        <taxon>Polarella</taxon>
    </lineage>
</organism>
<protein>
    <submittedName>
        <fullName evidence="2">Uncharacterized protein</fullName>
    </submittedName>
</protein>
<evidence type="ECO:0000313" key="2">
    <source>
        <dbReference type="EMBL" id="CAE8682448.1"/>
    </source>
</evidence>
<evidence type="ECO:0000313" key="3">
    <source>
        <dbReference type="Proteomes" id="UP000626109"/>
    </source>
</evidence>
<feature type="region of interest" description="Disordered" evidence="1">
    <location>
        <begin position="432"/>
        <end position="460"/>
    </location>
</feature>
<feature type="region of interest" description="Disordered" evidence="1">
    <location>
        <begin position="1"/>
        <end position="24"/>
    </location>
</feature>
<dbReference type="Proteomes" id="UP000626109">
    <property type="component" value="Unassembled WGS sequence"/>
</dbReference>
<gene>
    <name evidence="2" type="ORF">PGLA2088_LOCUS22945</name>
</gene>
<feature type="compositionally biased region" description="Polar residues" evidence="1">
    <location>
        <begin position="443"/>
        <end position="457"/>
    </location>
</feature>
<comment type="caution">
    <text evidence="2">The sequence shown here is derived from an EMBL/GenBank/DDBJ whole genome shotgun (WGS) entry which is preliminary data.</text>
</comment>
<sequence>MARMTRRSTYKTSQAPSDAPVGRPFQAGTTFQEFQSDRRANRHQMPQLAARVLLQTCGYCRKAPDLTGICTPPQKSYCGAEEVFVGIQFNKQSLSFVCCRMQFPIGLRLTNVARAKKVFASLDGYYCPTKMDATGSAEYMQQGVPYLSDPAPNNGQSACRLVWDKFKGRWTLLFATGKVQDSVIDDHVNPTLMNTSGKGSLFSVTEIVDLTASYLLDSQPRELLPGEKPTYPELQTFSATAPDYQEYCDPAYLQNPSQYEGKLDEDNPCFHTFDADQNGLPRGITASSFWNCADRDKTRKYYSNVFEKNQKQMQQDQKRSQSTVDTVMTSPELAAGIAAMIPWGSYAEPGEKGVEETSKQTEKVAGEEIEKEAKGLTFRRCRNNVRSVRGNVQRSRGGSDNYGKEASRSLSYQDWCKERLAGRHFRRCRGEDLEDRSKRMEGSGSSISTPHESSWQQHGLHRDLEGTCSLAR</sequence>
<dbReference type="EMBL" id="CAJNNW010026073">
    <property type="protein sequence ID" value="CAE8682448.1"/>
    <property type="molecule type" value="Genomic_DNA"/>
</dbReference>
<name>A0A813JSL7_POLGL</name>
<feature type="compositionally biased region" description="Basic and acidic residues" evidence="1">
    <location>
        <begin position="432"/>
        <end position="441"/>
    </location>
</feature>
<evidence type="ECO:0000256" key="1">
    <source>
        <dbReference type="SAM" id="MobiDB-lite"/>
    </source>
</evidence>
<accession>A0A813JSL7</accession>
<proteinExistence type="predicted"/>
<dbReference type="AlphaFoldDB" id="A0A813JSL7"/>